<accession>A0A6N6VFF9</accession>
<name>A0A6N6VFF9_9HYPH</name>
<organism evidence="1 2">
    <name type="scientific">Parvibaculum sedimenti</name>
    <dbReference type="NCBI Taxonomy" id="2608632"/>
    <lineage>
        <taxon>Bacteria</taxon>
        <taxon>Pseudomonadati</taxon>
        <taxon>Pseudomonadota</taxon>
        <taxon>Alphaproteobacteria</taxon>
        <taxon>Hyphomicrobiales</taxon>
        <taxon>Parvibaculaceae</taxon>
        <taxon>Parvibaculum</taxon>
    </lineage>
</organism>
<dbReference type="GO" id="GO:0016787">
    <property type="term" value="F:hydrolase activity"/>
    <property type="evidence" value="ECO:0007669"/>
    <property type="project" value="UniProtKB-KW"/>
</dbReference>
<dbReference type="EMBL" id="WESC01000014">
    <property type="protein sequence ID" value="KAB7738966.1"/>
    <property type="molecule type" value="Genomic_DNA"/>
</dbReference>
<dbReference type="RefSeq" id="WP_152217057.1">
    <property type="nucleotide sequence ID" value="NZ_JBAQYD010000331.1"/>
</dbReference>
<comment type="caution">
    <text evidence="1">The sequence shown here is derived from an EMBL/GenBank/DDBJ whole genome shotgun (WGS) entry which is preliminary data.</text>
</comment>
<dbReference type="SUPFAM" id="SSF53474">
    <property type="entry name" value="alpha/beta-Hydrolases"/>
    <property type="match status" value="1"/>
</dbReference>
<dbReference type="InterPro" id="IPR029058">
    <property type="entry name" value="AB_hydrolase_fold"/>
</dbReference>
<keyword evidence="1" id="KW-0378">Hydrolase</keyword>
<protein>
    <submittedName>
        <fullName evidence="1">Alpha/beta hydrolase</fullName>
    </submittedName>
</protein>
<dbReference type="Proteomes" id="UP000468901">
    <property type="component" value="Unassembled WGS sequence"/>
</dbReference>
<gene>
    <name evidence="1" type="ORF">F2P47_14285</name>
</gene>
<evidence type="ECO:0000313" key="1">
    <source>
        <dbReference type="EMBL" id="KAB7738966.1"/>
    </source>
</evidence>
<keyword evidence="2" id="KW-1185">Reference proteome</keyword>
<reference evidence="1 2" key="1">
    <citation type="submission" date="2019-09" db="EMBL/GenBank/DDBJ databases">
        <title>Parvibaculum sedimenti sp. nov., isolated from sediment.</title>
        <authorList>
            <person name="Wang Y."/>
        </authorList>
    </citation>
    <scope>NUCLEOTIDE SEQUENCE [LARGE SCALE GENOMIC DNA]</scope>
    <source>
        <strain evidence="1 2">HXT-9</strain>
    </source>
</reference>
<dbReference type="AlphaFoldDB" id="A0A6N6VFF9"/>
<proteinExistence type="predicted"/>
<dbReference type="Gene3D" id="3.40.50.1820">
    <property type="entry name" value="alpha/beta hydrolase"/>
    <property type="match status" value="1"/>
</dbReference>
<sequence length="235" mass="26199">MSYSVPEEPSLFSRLGELRAFLELGSMAPALPALMHAPRGDGHPVLVLPGMLTSDGSTVVLRRYLQMLGYQVHPWKLGMNWGPSEKIRQGVRDRFKELSDRYQRRVSIIGWSLGGIYARELARDLPSLVRQVITLGSPFAAGYRMDGSYDPELAKRLRVAPPVPCTAIYSKSDGVVPWEACREAESPQTDNIEVQASHMGMSVNPLVLWAIADRLALPEGAWQPFDRSGVNSWFY</sequence>
<evidence type="ECO:0000313" key="2">
    <source>
        <dbReference type="Proteomes" id="UP000468901"/>
    </source>
</evidence>